<dbReference type="InterPro" id="IPR011766">
    <property type="entry name" value="TPP_enzyme_TPP-bd"/>
</dbReference>
<dbReference type="InterPro" id="IPR012001">
    <property type="entry name" value="Thiamin_PyroP_enz_TPP-bd_dom"/>
</dbReference>
<sequence length="589" mass="62705">MRVVDALADWFAAAGITHYFGYAGGAIWPIMDGLIDHPEIKGIQAKHESHAVHQADIYFRETGRIAPVIVTKGPGLMNAVGGVASAMHDSVPLLVIAGGTATHFMGKAGMQEMYYHGHEDAVSVMRPLTKGAWMVIRPDTVIDTLNQAYKLAVSGRPGPVFVQLPTDIQNSVVEGAIIPPSSREVRTGSRVDAAALDEAAALVRAAKRPVILAGGGLVRSKGGADALAAFTETYRVPVATTVPAKGMLDETHELAVGPVGRSGTWAAADATRGADLIVALGARFSDNNAGNWRKGAIYDTEETKIIQVDLAIEEIGRNYDVTLGLQADAGGFLTDLGAALGGEALAIDGWRQQVAEFKQTWAGEVERVITGDFDRIHPGRLSHEVGEALKRHENTHLFVDIGDIDQYAEPYLQITRPGSWHISSGMAEMGWASEGAPGAAVAKPGLVPIALTGDGAFLMGPQVLATAIEYGLPTVWVIINNKELGIEKKGAGRAFGRNHPWIFFRTPDGEPYNPDFVALARAFGADGERVEKASDLAAALDRGIASGRPYVIDVDTDPDVPTYFTTGLDRAYPDNWYAGYGAQGQLETP</sequence>
<name>A0ABT1ZGH7_9MICO</name>
<evidence type="ECO:0000313" key="8">
    <source>
        <dbReference type="Proteomes" id="UP001205337"/>
    </source>
</evidence>
<dbReference type="CDD" id="cd00568">
    <property type="entry name" value="TPP_enzymes"/>
    <property type="match status" value="1"/>
</dbReference>
<dbReference type="PANTHER" id="PTHR18968">
    <property type="entry name" value="THIAMINE PYROPHOSPHATE ENZYMES"/>
    <property type="match status" value="1"/>
</dbReference>
<dbReference type="InterPro" id="IPR029035">
    <property type="entry name" value="DHS-like_NAD/FAD-binding_dom"/>
</dbReference>
<dbReference type="RefSeq" id="WP_258798900.1">
    <property type="nucleotide sequence ID" value="NZ_JANTHX010000007.1"/>
</dbReference>
<evidence type="ECO:0000256" key="2">
    <source>
        <dbReference type="ARBA" id="ARBA00023052"/>
    </source>
</evidence>
<evidence type="ECO:0000256" key="1">
    <source>
        <dbReference type="ARBA" id="ARBA00007812"/>
    </source>
</evidence>
<dbReference type="SUPFAM" id="SSF52467">
    <property type="entry name" value="DHS-like NAD/FAD-binding domain"/>
    <property type="match status" value="1"/>
</dbReference>
<protein>
    <submittedName>
        <fullName evidence="7">Thiamine pyrophosphate-binding protein</fullName>
    </submittedName>
</protein>
<dbReference type="Pfam" id="PF02776">
    <property type="entry name" value="TPP_enzyme_N"/>
    <property type="match status" value="1"/>
</dbReference>
<evidence type="ECO:0000259" key="6">
    <source>
        <dbReference type="Pfam" id="PF02776"/>
    </source>
</evidence>
<dbReference type="InterPro" id="IPR045229">
    <property type="entry name" value="TPP_enz"/>
</dbReference>
<dbReference type="SUPFAM" id="SSF52518">
    <property type="entry name" value="Thiamin diphosphate-binding fold (THDP-binding)"/>
    <property type="match status" value="2"/>
</dbReference>
<comment type="similarity">
    <text evidence="1 3">Belongs to the TPP enzyme family.</text>
</comment>
<keyword evidence="2 3" id="KW-0786">Thiamine pyrophosphate</keyword>
<dbReference type="Pfam" id="PF02775">
    <property type="entry name" value="TPP_enzyme_C"/>
    <property type="match status" value="1"/>
</dbReference>
<feature type="domain" description="Thiamine pyrophosphate enzyme N-terminal TPP-binding" evidence="6">
    <location>
        <begin position="1"/>
        <end position="113"/>
    </location>
</feature>
<proteinExistence type="inferred from homology"/>
<organism evidence="7 8">
    <name type="scientific">Protaetiibacter mangrovi</name>
    <dbReference type="NCBI Taxonomy" id="2970926"/>
    <lineage>
        <taxon>Bacteria</taxon>
        <taxon>Bacillati</taxon>
        <taxon>Actinomycetota</taxon>
        <taxon>Actinomycetes</taxon>
        <taxon>Micrococcales</taxon>
        <taxon>Microbacteriaceae</taxon>
        <taxon>Protaetiibacter</taxon>
    </lineage>
</organism>
<evidence type="ECO:0000259" key="4">
    <source>
        <dbReference type="Pfam" id="PF00205"/>
    </source>
</evidence>
<dbReference type="Proteomes" id="UP001205337">
    <property type="component" value="Unassembled WGS sequence"/>
</dbReference>
<reference evidence="7 8" key="1">
    <citation type="submission" date="2022-08" db="EMBL/GenBank/DDBJ databases">
        <authorList>
            <person name="Li F."/>
        </authorList>
    </citation>
    <scope>NUCLEOTIDE SEQUENCE [LARGE SCALE GENOMIC DNA]</scope>
    <source>
        <strain evidence="7 8">10F1B-8-1</strain>
    </source>
</reference>
<dbReference type="Pfam" id="PF00205">
    <property type="entry name" value="TPP_enzyme_M"/>
    <property type="match status" value="1"/>
</dbReference>
<comment type="caution">
    <text evidence="7">The sequence shown here is derived from an EMBL/GenBank/DDBJ whole genome shotgun (WGS) entry which is preliminary data.</text>
</comment>
<dbReference type="Gene3D" id="3.40.50.1220">
    <property type="entry name" value="TPP-binding domain"/>
    <property type="match status" value="1"/>
</dbReference>
<dbReference type="InterPro" id="IPR012000">
    <property type="entry name" value="Thiamin_PyroP_enz_cen_dom"/>
</dbReference>
<evidence type="ECO:0000313" key="7">
    <source>
        <dbReference type="EMBL" id="MCS0499821.1"/>
    </source>
</evidence>
<dbReference type="CDD" id="cd07035">
    <property type="entry name" value="TPP_PYR_POX_like"/>
    <property type="match status" value="1"/>
</dbReference>
<feature type="domain" description="Thiamine pyrophosphate enzyme TPP-binding" evidence="5">
    <location>
        <begin position="400"/>
        <end position="554"/>
    </location>
</feature>
<evidence type="ECO:0000259" key="5">
    <source>
        <dbReference type="Pfam" id="PF02775"/>
    </source>
</evidence>
<accession>A0ABT1ZGH7</accession>
<feature type="domain" description="Thiamine pyrophosphate enzyme central" evidence="4">
    <location>
        <begin position="196"/>
        <end position="336"/>
    </location>
</feature>
<dbReference type="PANTHER" id="PTHR18968:SF13">
    <property type="entry name" value="ACETOLACTATE SYNTHASE CATALYTIC SUBUNIT, MITOCHONDRIAL"/>
    <property type="match status" value="1"/>
</dbReference>
<dbReference type="EMBL" id="JANTHX010000007">
    <property type="protein sequence ID" value="MCS0499821.1"/>
    <property type="molecule type" value="Genomic_DNA"/>
</dbReference>
<dbReference type="Gene3D" id="3.40.50.970">
    <property type="match status" value="2"/>
</dbReference>
<gene>
    <name evidence="7" type="ORF">NUH29_09700</name>
</gene>
<evidence type="ECO:0000256" key="3">
    <source>
        <dbReference type="RuleBase" id="RU362132"/>
    </source>
</evidence>
<keyword evidence="8" id="KW-1185">Reference proteome</keyword>
<dbReference type="InterPro" id="IPR029061">
    <property type="entry name" value="THDP-binding"/>
</dbReference>